<reference evidence="1" key="1">
    <citation type="journal article" date="2020" name="Stud. Mycol.">
        <title>101 Dothideomycetes genomes: a test case for predicting lifestyles and emergence of pathogens.</title>
        <authorList>
            <person name="Haridas S."/>
            <person name="Albert R."/>
            <person name="Binder M."/>
            <person name="Bloem J."/>
            <person name="Labutti K."/>
            <person name="Salamov A."/>
            <person name="Andreopoulos B."/>
            <person name="Baker S."/>
            <person name="Barry K."/>
            <person name="Bills G."/>
            <person name="Bluhm B."/>
            <person name="Cannon C."/>
            <person name="Castanera R."/>
            <person name="Culley D."/>
            <person name="Daum C."/>
            <person name="Ezra D."/>
            <person name="Gonzalez J."/>
            <person name="Henrissat B."/>
            <person name="Kuo A."/>
            <person name="Liang C."/>
            <person name="Lipzen A."/>
            <person name="Lutzoni F."/>
            <person name="Magnuson J."/>
            <person name="Mondo S."/>
            <person name="Nolan M."/>
            <person name="Ohm R."/>
            <person name="Pangilinan J."/>
            <person name="Park H.-J."/>
            <person name="Ramirez L."/>
            <person name="Alfaro M."/>
            <person name="Sun H."/>
            <person name="Tritt A."/>
            <person name="Yoshinaga Y."/>
            <person name="Zwiers L.-H."/>
            <person name="Turgeon B."/>
            <person name="Goodwin S."/>
            <person name="Spatafora J."/>
            <person name="Crous P."/>
            <person name="Grigoriev I."/>
        </authorList>
    </citation>
    <scope>NUCLEOTIDE SEQUENCE</scope>
    <source>
        <strain evidence="1">CBS 130266</strain>
    </source>
</reference>
<dbReference type="Proteomes" id="UP000800235">
    <property type="component" value="Unassembled WGS sequence"/>
</dbReference>
<dbReference type="AlphaFoldDB" id="A0A9P4U5N3"/>
<organism evidence="1 2">
    <name type="scientific">Tothia fuscella</name>
    <dbReference type="NCBI Taxonomy" id="1048955"/>
    <lineage>
        <taxon>Eukaryota</taxon>
        <taxon>Fungi</taxon>
        <taxon>Dikarya</taxon>
        <taxon>Ascomycota</taxon>
        <taxon>Pezizomycotina</taxon>
        <taxon>Dothideomycetes</taxon>
        <taxon>Pleosporomycetidae</taxon>
        <taxon>Venturiales</taxon>
        <taxon>Cylindrosympodiaceae</taxon>
        <taxon>Tothia</taxon>
    </lineage>
</organism>
<comment type="caution">
    <text evidence="1">The sequence shown here is derived from an EMBL/GenBank/DDBJ whole genome shotgun (WGS) entry which is preliminary data.</text>
</comment>
<gene>
    <name evidence="1" type="ORF">EJ08DRAFT_15360</name>
</gene>
<name>A0A9P4U5N3_9PEZI</name>
<evidence type="ECO:0000313" key="1">
    <source>
        <dbReference type="EMBL" id="KAF2437167.1"/>
    </source>
</evidence>
<accession>A0A9P4U5N3</accession>
<evidence type="ECO:0000313" key="2">
    <source>
        <dbReference type="Proteomes" id="UP000800235"/>
    </source>
</evidence>
<keyword evidence="2" id="KW-1185">Reference proteome</keyword>
<sequence length="91" mass="10377">MTLLGPIDDASRATEGGVCIALANSKVLEYSNAQLQLKSIYNKHLTAFFHPVFHFSFLQSFFRCPQSNQSLFQYLIDESHHIFYSLGYLKA</sequence>
<dbReference type="EMBL" id="MU007009">
    <property type="protein sequence ID" value="KAF2437167.1"/>
    <property type="molecule type" value="Genomic_DNA"/>
</dbReference>
<proteinExistence type="predicted"/>
<protein>
    <submittedName>
        <fullName evidence="1">Uncharacterized protein</fullName>
    </submittedName>
</protein>